<reference evidence="1" key="1">
    <citation type="journal article" date="2015" name="Nature">
        <title>Complex archaea that bridge the gap between prokaryotes and eukaryotes.</title>
        <authorList>
            <person name="Spang A."/>
            <person name="Saw J.H."/>
            <person name="Jorgensen S.L."/>
            <person name="Zaremba-Niedzwiedzka K."/>
            <person name="Martijn J."/>
            <person name="Lind A.E."/>
            <person name="van Eijk R."/>
            <person name="Schleper C."/>
            <person name="Guy L."/>
            <person name="Ettema T.J."/>
        </authorList>
    </citation>
    <scope>NUCLEOTIDE SEQUENCE</scope>
</reference>
<dbReference type="EMBL" id="LAZR01036292">
    <property type="protein sequence ID" value="KKL25240.1"/>
    <property type="molecule type" value="Genomic_DNA"/>
</dbReference>
<protein>
    <submittedName>
        <fullName evidence="1">Uncharacterized protein</fullName>
    </submittedName>
</protein>
<name>A0A0F9BTM3_9ZZZZ</name>
<comment type="caution">
    <text evidence="1">The sequence shown here is derived from an EMBL/GenBank/DDBJ whole genome shotgun (WGS) entry which is preliminary data.</text>
</comment>
<evidence type="ECO:0000313" key="1">
    <source>
        <dbReference type="EMBL" id="KKL25240.1"/>
    </source>
</evidence>
<dbReference type="AlphaFoldDB" id="A0A0F9BTM3"/>
<gene>
    <name evidence="1" type="ORF">LCGC14_2407290</name>
</gene>
<organism evidence="1">
    <name type="scientific">marine sediment metagenome</name>
    <dbReference type="NCBI Taxonomy" id="412755"/>
    <lineage>
        <taxon>unclassified sequences</taxon>
        <taxon>metagenomes</taxon>
        <taxon>ecological metagenomes</taxon>
    </lineage>
</organism>
<proteinExistence type="predicted"/>
<sequence>MTAAIVAELLIGVIEVAKISSLLVSENRTATPEEDQRVRAAVKRANDLWEAAG</sequence>
<accession>A0A0F9BTM3</accession>